<dbReference type="EMBL" id="JBIGHV010000009">
    <property type="protein sequence ID" value="MFG6432736.1"/>
    <property type="molecule type" value="Genomic_DNA"/>
</dbReference>
<keyword evidence="2" id="KW-1185">Reference proteome</keyword>
<evidence type="ECO:0000313" key="1">
    <source>
        <dbReference type="EMBL" id="MFG6432736.1"/>
    </source>
</evidence>
<proteinExistence type="predicted"/>
<comment type="caution">
    <text evidence="1">The sequence shown here is derived from an EMBL/GenBank/DDBJ whole genome shotgun (WGS) entry which is preliminary data.</text>
</comment>
<dbReference type="RefSeq" id="WP_394482833.1">
    <property type="nucleotide sequence ID" value="NZ_JBIGHV010000009.1"/>
</dbReference>
<sequence length="243" mass="27007">MGLRVHDVERARADRDLYAELRTLTVPIAEEWIEQSLKRATASAATDLFAKEFEGVRALLASEEALSYGVALRAEEPAVPGPGLPRARVFKGLEPVLEEAVATQIDRELVKTLAAEFADGLWSGLLRQMRLSADGGLVGRHNLVPVEEQRWTPFWEGIAHFGVEAVQVQAIVKDVFEQLAERPQTTDYVVLPLGLKIRVSMLKDLLRKANAEADAGLWSLSTFERFLETASKPLPDRAGLRRR</sequence>
<protein>
    <submittedName>
        <fullName evidence="1">Uncharacterized protein</fullName>
    </submittedName>
</protein>
<evidence type="ECO:0000313" key="2">
    <source>
        <dbReference type="Proteomes" id="UP001606210"/>
    </source>
</evidence>
<organism evidence="1 2">
    <name type="scientific">Pelomonas parva</name>
    <dbReference type="NCBI Taxonomy" id="3299032"/>
    <lineage>
        <taxon>Bacteria</taxon>
        <taxon>Pseudomonadati</taxon>
        <taxon>Pseudomonadota</taxon>
        <taxon>Betaproteobacteria</taxon>
        <taxon>Burkholderiales</taxon>
        <taxon>Sphaerotilaceae</taxon>
        <taxon>Roseateles</taxon>
    </lineage>
</organism>
<dbReference type="Proteomes" id="UP001606210">
    <property type="component" value="Unassembled WGS sequence"/>
</dbReference>
<name>A0ABW7FA24_9BURK</name>
<accession>A0ABW7FA24</accession>
<reference evidence="1 2" key="1">
    <citation type="submission" date="2024-08" db="EMBL/GenBank/DDBJ databases">
        <authorList>
            <person name="Lu H."/>
        </authorList>
    </citation>
    <scope>NUCLEOTIDE SEQUENCE [LARGE SCALE GENOMIC DNA]</scope>
    <source>
        <strain evidence="1 2">LYH14W</strain>
    </source>
</reference>
<gene>
    <name evidence="1" type="ORF">ACG00Y_22670</name>
</gene>